<keyword evidence="1" id="KW-0805">Transcription regulation</keyword>
<dbReference type="PRINTS" id="PR00598">
    <property type="entry name" value="HTHMARR"/>
</dbReference>
<evidence type="ECO:0000256" key="3">
    <source>
        <dbReference type="ARBA" id="ARBA00023163"/>
    </source>
</evidence>
<dbReference type="GO" id="GO:0006950">
    <property type="term" value="P:response to stress"/>
    <property type="evidence" value="ECO:0007669"/>
    <property type="project" value="TreeGrafter"/>
</dbReference>
<dbReference type="PANTHER" id="PTHR33164:SF64">
    <property type="entry name" value="TRANSCRIPTIONAL REGULATOR SLYA"/>
    <property type="match status" value="1"/>
</dbReference>
<accession>A0A7W8D8H1</accession>
<evidence type="ECO:0000256" key="2">
    <source>
        <dbReference type="ARBA" id="ARBA00023125"/>
    </source>
</evidence>
<feature type="domain" description="HTH marR-type" evidence="4">
    <location>
        <begin position="6"/>
        <end position="138"/>
    </location>
</feature>
<keyword evidence="2 5" id="KW-0238">DNA-binding</keyword>
<protein>
    <submittedName>
        <fullName evidence="5">DNA-binding MarR family transcriptional regulator</fullName>
    </submittedName>
</protein>
<evidence type="ECO:0000256" key="1">
    <source>
        <dbReference type="ARBA" id="ARBA00023015"/>
    </source>
</evidence>
<gene>
    <name evidence="5" type="ORF">HNQ52_002277</name>
</gene>
<dbReference type="AlphaFoldDB" id="A0A7W8D8H1"/>
<evidence type="ECO:0000259" key="4">
    <source>
        <dbReference type="PROSITE" id="PS50995"/>
    </source>
</evidence>
<keyword evidence="3" id="KW-0804">Transcription</keyword>
<dbReference type="PROSITE" id="PS50995">
    <property type="entry name" value="HTH_MARR_2"/>
    <property type="match status" value="1"/>
</dbReference>
<reference evidence="5 6" key="1">
    <citation type="submission" date="2020-08" db="EMBL/GenBank/DDBJ databases">
        <title>Genomic Encyclopedia of Type Strains, Phase IV (KMG-IV): sequencing the most valuable type-strain genomes for metagenomic binning, comparative biology and taxonomic classification.</title>
        <authorList>
            <person name="Goeker M."/>
        </authorList>
    </citation>
    <scope>NUCLEOTIDE SEQUENCE [LARGE SCALE GENOMIC DNA]</scope>
    <source>
        <strain evidence="5 6">DSM 24163</strain>
    </source>
</reference>
<dbReference type="RefSeq" id="WP_183961614.1">
    <property type="nucleotide sequence ID" value="NZ_JACHHP010000004.1"/>
</dbReference>
<dbReference type="InterPro" id="IPR000835">
    <property type="entry name" value="HTH_MarR-typ"/>
</dbReference>
<keyword evidence="6" id="KW-1185">Reference proteome</keyword>
<evidence type="ECO:0000313" key="5">
    <source>
        <dbReference type="EMBL" id="MBB5208727.1"/>
    </source>
</evidence>
<dbReference type="GO" id="GO:0003700">
    <property type="term" value="F:DNA-binding transcription factor activity"/>
    <property type="evidence" value="ECO:0007669"/>
    <property type="project" value="InterPro"/>
</dbReference>
<dbReference type="PANTHER" id="PTHR33164">
    <property type="entry name" value="TRANSCRIPTIONAL REGULATOR, MARR FAMILY"/>
    <property type="match status" value="1"/>
</dbReference>
<dbReference type="Proteomes" id="UP000521199">
    <property type="component" value="Unassembled WGS sequence"/>
</dbReference>
<dbReference type="InterPro" id="IPR036390">
    <property type="entry name" value="WH_DNA-bd_sf"/>
</dbReference>
<dbReference type="GO" id="GO:0003677">
    <property type="term" value="F:DNA binding"/>
    <property type="evidence" value="ECO:0007669"/>
    <property type="project" value="UniProtKB-KW"/>
</dbReference>
<dbReference type="Pfam" id="PF01047">
    <property type="entry name" value="MarR"/>
    <property type="match status" value="1"/>
</dbReference>
<proteinExistence type="predicted"/>
<dbReference type="SUPFAM" id="SSF46785">
    <property type="entry name" value="Winged helix' DNA-binding domain"/>
    <property type="match status" value="1"/>
</dbReference>
<dbReference type="EMBL" id="JACHHP010000004">
    <property type="protein sequence ID" value="MBB5208727.1"/>
    <property type="molecule type" value="Genomic_DNA"/>
</dbReference>
<evidence type="ECO:0000313" key="6">
    <source>
        <dbReference type="Proteomes" id="UP000521199"/>
    </source>
</evidence>
<comment type="caution">
    <text evidence="5">The sequence shown here is derived from an EMBL/GenBank/DDBJ whole genome shotgun (WGS) entry which is preliminary data.</text>
</comment>
<dbReference type="InterPro" id="IPR036388">
    <property type="entry name" value="WH-like_DNA-bd_sf"/>
</dbReference>
<organism evidence="5 6">
    <name type="scientific">Chiayiivirga flava</name>
    <dbReference type="NCBI Taxonomy" id="659595"/>
    <lineage>
        <taxon>Bacteria</taxon>
        <taxon>Pseudomonadati</taxon>
        <taxon>Pseudomonadota</taxon>
        <taxon>Gammaproteobacteria</taxon>
        <taxon>Lysobacterales</taxon>
        <taxon>Lysobacteraceae</taxon>
        <taxon>Chiayiivirga</taxon>
    </lineage>
</organism>
<name>A0A7W8D8H1_9GAMM</name>
<sequence>MNKASEISLGYLLADVTRLFRREFDRRVAHLNLTRAQWRALKCIGRDSGLTQAALAEELEMEPIAIGRVIDRLQKAGFVERRADPADRRKWRLHLAPASHEVMRAVDRLSGEMREAVLGAIPAADMAVTERTLNAIKQNLQTLDRGDAGAIPAPRTSTR</sequence>
<dbReference type="InterPro" id="IPR039422">
    <property type="entry name" value="MarR/SlyA-like"/>
</dbReference>
<dbReference type="SMART" id="SM00347">
    <property type="entry name" value="HTH_MARR"/>
    <property type="match status" value="1"/>
</dbReference>
<dbReference type="Gene3D" id="1.10.10.10">
    <property type="entry name" value="Winged helix-like DNA-binding domain superfamily/Winged helix DNA-binding domain"/>
    <property type="match status" value="1"/>
</dbReference>